<dbReference type="PROSITE" id="PS00913">
    <property type="entry name" value="ADH_IRON_1"/>
    <property type="match status" value="1"/>
</dbReference>
<keyword evidence="4 11" id="KW-0520">NAD</keyword>
<dbReference type="Pfam" id="PF00465">
    <property type="entry name" value="Fe-ADH"/>
    <property type="match status" value="1"/>
</dbReference>
<evidence type="ECO:0000256" key="1">
    <source>
        <dbReference type="ARBA" id="ARBA00007358"/>
    </source>
</evidence>
<evidence type="ECO:0000256" key="7">
    <source>
        <dbReference type="ARBA" id="ARBA00040132"/>
    </source>
</evidence>
<dbReference type="GO" id="GO:0046872">
    <property type="term" value="F:metal ion binding"/>
    <property type="evidence" value="ECO:0007669"/>
    <property type="project" value="UniProtKB-KW"/>
</dbReference>
<evidence type="ECO:0000259" key="12">
    <source>
        <dbReference type="Pfam" id="PF00465"/>
    </source>
</evidence>
<dbReference type="InterPro" id="IPR016205">
    <property type="entry name" value="Glycerol_DH"/>
</dbReference>
<feature type="binding site" evidence="10">
    <location>
        <position position="122"/>
    </location>
    <ligand>
        <name>glycerol</name>
        <dbReference type="ChEBI" id="CHEBI:17754"/>
    </ligand>
</feature>
<evidence type="ECO:0000256" key="3">
    <source>
        <dbReference type="ARBA" id="ARBA00023002"/>
    </source>
</evidence>
<feature type="binding site" evidence="9">
    <location>
        <position position="254"/>
    </location>
    <ligand>
        <name>glycerol</name>
        <dbReference type="ChEBI" id="CHEBI:17754"/>
    </ligand>
</feature>
<feature type="binding site" evidence="9">
    <location>
        <position position="172"/>
    </location>
    <ligand>
        <name>glycerol</name>
        <dbReference type="ChEBI" id="CHEBI:17754"/>
    </ligand>
</feature>
<dbReference type="Proteomes" id="UP000029507">
    <property type="component" value="Chromosome"/>
</dbReference>
<accession>A0A089LW95</accession>
<feature type="binding site" evidence="9">
    <location>
        <position position="271"/>
    </location>
    <ligand>
        <name>glycerol</name>
        <dbReference type="ChEBI" id="CHEBI:17754"/>
    </ligand>
</feature>
<gene>
    <name evidence="13" type="primary">gldA</name>
    <name evidence="13" type="ORF">PSTEL_24565</name>
</gene>
<dbReference type="Gene3D" id="1.20.1090.10">
    <property type="entry name" value="Dehydroquinate synthase-like - alpha domain"/>
    <property type="match status" value="1"/>
</dbReference>
<proteinExistence type="inferred from homology"/>
<evidence type="ECO:0000256" key="5">
    <source>
        <dbReference type="ARBA" id="ARBA00037918"/>
    </source>
</evidence>
<evidence type="ECO:0000256" key="10">
    <source>
        <dbReference type="PIRSR" id="PIRSR000112-2"/>
    </source>
</evidence>
<dbReference type="NCBIfam" id="NF006941">
    <property type="entry name" value="PRK09423.1"/>
    <property type="match status" value="1"/>
</dbReference>
<dbReference type="GO" id="GO:0008888">
    <property type="term" value="F:glycerol dehydrogenase (NAD+) activity"/>
    <property type="evidence" value="ECO:0007669"/>
    <property type="project" value="UniProtKB-EC"/>
</dbReference>
<organism evidence="13 14">
    <name type="scientific">Paenibacillus stellifer</name>
    <dbReference type="NCBI Taxonomy" id="169760"/>
    <lineage>
        <taxon>Bacteria</taxon>
        <taxon>Bacillati</taxon>
        <taxon>Bacillota</taxon>
        <taxon>Bacilli</taxon>
        <taxon>Bacillales</taxon>
        <taxon>Paenibacillaceae</taxon>
        <taxon>Paenibacillus</taxon>
    </lineage>
</organism>
<dbReference type="HOGENOM" id="CLU_044754_1_0_9"/>
<comment type="catalytic activity">
    <reaction evidence="8">
        <text>glycerol + NAD(+) = dihydroxyacetone + NADH + H(+)</text>
        <dbReference type="Rhea" id="RHEA:13769"/>
        <dbReference type="ChEBI" id="CHEBI:15378"/>
        <dbReference type="ChEBI" id="CHEBI:16016"/>
        <dbReference type="ChEBI" id="CHEBI:17754"/>
        <dbReference type="ChEBI" id="CHEBI:57540"/>
        <dbReference type="ChEBI" id="CHEBI:57945"/>
        <dbReference type="EC" id="1.1.1.6"/>
    </reaction>
</comment>
<comment type="cofactor">
    <cofactor evidence="9">
        <name>Zn(2+)</name>
        <dbReference type="ChEBI" id="CHEBI:29105"/>
    </cofactor>
    <text evidence="9">Binds 1 zinc ion per subunit.</text>
</comment>
<dbReference type="PROSITE" id="PS00060">
    <property type="entry name" value="ADH_IRON_2"/>
    <property type="match status" value="1"/>
</dbReference>
<feature type="binding site" evidence="11">
    <location>
        <position position="126"/>
    </location>
    <ligand>
        <name>NAD(+)</name>
        <dbReference type="ChEBI" id="CHEBI:57540"/>
    </ligand>
</feature>
<protein>
    <recommendedName>
        <fullName evidence="7">Glycerol dehydrogenase</fullName>
        <ecNumber evidence="6">1.1.1.6</ecNumber>
    </recommendedName>
</protein>
<evidence type="ECO:0000313" key="13">
    <source>
        <dbReference type="EMBL" id="AIQ65806.1"/>
    </source>
</evidence>
<feature type="binding site" evidence="11">
    <location>
        <begin position="95"/>
        <end position="99"/>
    </location>
    <ligand>
        <name>NAD(+)</name>
        <dbReference type="ChEBI" id="CHEBI:57540"/>
    </ligand>
</feature>
<evidence type="ECO:0000256" key="9">
    <source>
        <dbReference type="PIRSR" id="PIRSR000112-1"/>
    </source>
</evidence>
<dbReference type="PIRSF" id="PIRSF000112">
    <property type="entry name" value="Glycerol_dehydrogenase"/>
    <property type="match status" value="1"/>
</dbReference>
<evidence type="ECO:0000256" key="4">
    <source>
        <dbReference type="ARBA" id="ARBA00023027"/>
    </source>
</evidence>
<dbReference type="CDD" id="cd08170">
    <property type="entry name" value="GlyDH"/>
    <property type="match status" value="1"/>
</dbReference>
<evidence type="ECO:0000256" key="6">
    <source>
        <dbReference type="ARBA" id="ARBA00039147"/>
    </source>
</evidence>
<keyword evidence="3 13" id="KW-0560">Oxidoreductase</keyword>
<keyword evidence="14" id="KW-1185">Reference proteome</keyword>
<evidence type="ECO:0000256" key="11">
    <source>
        <dbReference type="PIRSR" id="PIRSR000112-3"/>
    </source>
</evidence>
<dbReference type="InterPro" id="IPR018211">
    <property type="entry name" value="ADH_Fe_CS"/>
</dbReference>
<dbReference type="PANTHER" id="PTHR43616">
    <property type="entry name" value="GLYCEROL DEHYDROGENASE"/>
    <property type="match status" value="1"/>
</dbReference>
<reference evidence="13 14" key="1">
    <citation type="submission" date="2014-08" db="EMBL/GenBank/DDBJ databases">
        <title>Comparative genomics of the Paenibacillus odorifer group.</title>
        <authorList>
            <person name="den Bakker H.C."/>
            <person name="Tsai Y.-C."/>
            <person name="Martin N."/>
            <person name="Korlach J."/>
            <person name="Wiedmann M."/>
        </authorList>
    </citation>
    <scope>NUCLEOTIDE SEQUENCE [LARGE SCALE GENOMIC DNA]</scope>
    <source>
        <strain evidence="13 14">DSM 14472</strain>
    </source>
</reference>
<dbReference type="OrthoDB" id="5198708at2"/>
<keyword evidence="9" id="KW-0862">Zinc</keyword>
<evidence type="ECO:0000256" key="8">
    <source>
        <dbReference type="ARBA" id="ARBA00049006"/>
    </source>
</evidence>
<dbReference type="SUPFAM" id="SSF56796">
    <property type="entry name" value="Dehydroquinate synthase-like"/>
    <property type="match status" value="1"/>
</dbReference>
<dbReference type="STRING" id="169760.PSTEL_24565"/>
<comment type="similarity">
    <text evidence="1">Belongs to the iron-containing alcohol dehydrogenase family.</text>
</comment>
<dbReference type="EMBL" id="CP009286">
    <property type="protein sequence ID" value="AIQ65806.1"/>
    <property type="molecule type" value="Genomic_DNA"/>
</dbReference>
<dbReference type="KEGG" id="pste:PSTEL_24565"/>
<keyword evidence="2 9" id="KW-0479">Metal-binding</keyword>
<dbReference type="PANTHER" id="PTHR43616:SF5">
    <property type="entry name" value="GLYCEROL DEHYDROGENASE 1"/>
    <property type="match status" value="1"/>
</dbReference>
<evidence type="ECO:0000256" key="2">
    <source>
        <dbReference type="ARBA" id="ARBA00022723"/>
    </source>
</evidence>
<feature type="binding site" evidence="11">
    <location>
        <position position="132"/>
    </location>
    <ligand>
        <name>NAD(+)</name>
        <dbReference type="ChEBI" id="CHEBI:57540"/>
    </ligand>
</feature>
<dbReference type="AlphaFoldDB" id="A0A089LW95"/>
<sequence>MSRSIMSPAKYIQGRGEIRRLSRYCGEAGGTRAYVIADAFVVSNYENNIISGFLENDFPYQLHPFTGECSQREVQAIADTMREIGSDIIVGIGGGKTLDVAKAVGYYAGLPLIVVPTVASTDAPCSAISVLYTDDGRMDRYLQLRTNPNLVVVDTELVAKAPVRLLVAGMGDALSTFYEARACRRAAEAQKKDTSAIAAYALAQACRDTLLSYGLQAKLDAENGVLSEAVENIIEANIYLSGIGFESGGLAAAHAIHNAMTGLEETRPILHGEKVAFGTLVQLVLEKAETAEIQEAIAFCQRVGLPTTLKQLHLDRADMGRLRLLAEGSCAETEPMHNMPFQVKPEGVLEALLEADRLGTVITD</sequence>
<evidence type="ECO:0000313" key="14">
    <source>
        <dbReference type="Proteomes" id="UP000029507"/>
    </source>
</evidence>
<feature type="domain" description="Alcohol dehydrogenase iron-type/glycerol dehydrogenase GldA" evidence="12">
    <location>
        <begin position="8"/>
        <end position="155"/>
    </location>
</feature>
<dbReference type="EC" id="1.1.1.6" evidence="6"/>
<name>A0A089LW95_9BACL</name>
<feature type="binding site" evidence="11">
    <location>
        <begin position="117"/>
        <end position="120"/>
    </location>
    <ligand>
        <name>NAD(+)</name>
        <dbReference type="ChEBI" id="CHEBI:57540"/>
    </ligand>
</feature>
<dbReference type="Gene3D" id="3.40.50.1970">
    <property type="match status" value="1"/>
</dbReference>
<dbReference type="InterPro" id="IPR001670">
    <property type="entry name" value="ADH_Fe/GldA"/>
</dbReference>
<dbReference type="RefSeq" id="WP_038699146.1">
    <property type="nucleotide sequence ID" value="NZ_CP009286.1"/>
</dbReference>
<comment type="pathway">
    <text evidence="5">Polyol metabolism; glycerol fermentation; glycerone phosphate from glycerol (oxidative route): step 1/2.</text>
</comment>